<comment type="caution">
    <text evidence="1">The sequence shown here is derived from an EMBL/GenBank/DDBJ whole genome shotgun (WGS) entry which is preliminary data.</text>
</comment>
<name>A0A3R9AR94_9GAMM</name>
<dbReference type="EMBL" id="RHQL01000010">
    <property type="protein sequence ID" value="RRV08845.1"/>
    <property type="molecule type" value="Genomic_DNA"/>
</dbReference>
<reference evidence="1 2" key="1">
    <citation type="submission" date="2018-10" db="EMBL/GenBank/DDBJ databases">
        <title>Transmission dynamics of multidrug resistant bacteria on intensive care unit surfaces.</title>
        <authorList>
            <person name="D'Souza A.W."/>
            <person name="Potter R.F."/>
            <person name="Wallace M."/>
            <person name="Shupe A."/>
            <person name="Patel S."/>
            <person name="Sun S."/>
            <person name="Gul D."/>
            <person name="Kwon J.H."/>
            <person name="Andleeb S."/>
            <person name="Burnham C.-A.D."/>
            <person name="Dantas G."/>
        </authorList>
    </citation>
    <scope>NUCLEOTIDE SEQUENCE [LARGE SCALE GENOMIC DNA]</scope>
    <source>
        <strain evidence="1 2">PX_177</strain>
    </source>
</reference>
<evidence type="ECO:0000313" key="1">
    <source>
        <dbReference type="EMBL" id="RRV08845.1"/>
    </source>
</evidence>
<dbReference type="Proteomes" id="UP000276506">
    <property type="component" value="Unassembled WGS sequence"/>
</dbReference>
<proteinExistence type="predicted"/>
<accession>A0A3R9AR94</accession>
<dbReference type="AlphaFoldDB" id="A0A3R9AR94"/>
<evidence type="ECO:0000313" key="2">
    <source>
        <dbReference type="Proteomes" id="UP000276506"/>
    </source>
</evidence>
<sequence>METTVTLPRAQFFHRHGNIYRSTDESLSAAQATFLLERLLEKDADYFPGGREAQEEAHDLASKLLVHEDQVLLTHLIDIQPPAAGSEALEGWERFPVSRPLPRQVLLVHEDVLKVGTGCACPRTGGAITVDGMLIDSNQFVWWKYAEHIDDLCAPAASTSSQTKE</sequence>
<organism evidence="1 2">
    <name type="scientific">Stutzerimonas xanthomarina</name>
    <dbReference type="NCBI Taxonomy" id="271420"/>
    <lineage>
        <taxon>Bacteria</taxon>
        <taxon>Pseudomonadati</taxon>
        <taxon>Pseudomonadota</taxon>
        <taxon>Gammaproteobacteria</taxon>
        <taxon>Pseudomonadales</taxon>
        <taxon>Pseudomonadaceae</taxon>
        <taxon>Stutzerimonas</taxon>
    </lineage>
</organism>
<dbReference type="RefSeq" id="WP_125877979.1">
    <property type="nucleotide sequence ID" value="NZ_RHQL01000010.1"/>
</dbReference>
<gene>
    <name evidence="1" type="ORF">EGJ28_16405</name>
</gene>
<protein>
    <submittedName>
        <fullName evidence="1">Uncharacterized protein</fullName>
    </submittedName>
</protein>